<organism evidence="4 5">
    <name type="scientific">Frankia nepalensis</name>
    <dbReference type="NCBI Taxonomy" id="1836974"/>
    <lineage>
        <taxon>Bacteria</taxon>
        <taxon>Bacillati</taxon>
        <taxon>Actinomycetota</taxon>
        <taxon>Actinomycetes</taxon>
        <taxon>Frankiales</taxon>
        <taxon>Frankiaceae</taxon>
        <taxon>Frankia</taxon>
    </lineage>
</organism>
<evidence type="ECO:0000313" key="5">
    <source>
        <dbReference type="Proteomes" id="UP000604475"/>
    </source>
</evidence>
<proteinExistence type="inferred from homology"/>
<dbReference type="Proteomes" id="UP000604475">
    <property type="component" value="Unassembled WGS sequence"/>
</dbReference>
<protein>
    <submittedName>
        <fullName evidence="4">CpaF family protein</fullName>
    </submittedName>
</protein>
<dbReference type="InterPro" id="IPR050921">
    <property type="entry name" value="T4SS_GSP_E_ATPase"/>
</dbReference>
<accession>A0A937R5M4</accession>
<reference evidence="4" key="1">
    <citation type="submission" date="2020-12" db="EMBL/GenBank/DDBJ databases">
        <title>Genomic characterization of non-nitrogen-fixing Frankia strains.</title>
        <authorList>
            <person name="Carlos-Shanley C."/>
            <person name="Guerra T."/>
            <person name="Hahn D."/>
        </authorList>
    </citation>
    <scope>NUCLEOTIDE SEQUENCE</scope>
    <source>
        <strain evidence="4">CN6</strain>
    </source>
</reference>
<evidence type="ECO:0000256" key="1">
    <source>
        <dbReference type="ARBA" id="ARBA00006611"/>
    </source>
</evidence>
<dbReference type="InterPro" id="IPR001482">
    <property type="entry name" value="T2SS/T4SS_dom"/>
</dbReference>
<comment type="caution">
    <text evidence="4">The sequence shown here is derived from an EMBL/GenBank/DDBJ whole genome shotgun (WGS) entry which is preliminary data.</text>
</comment>
<name>A0A937R5M4_9ACTN</name>
<feature type="domain" description="Bacterial type II secretion system protein E" evidence="3">
    <location>
        <begin position="207"/>
        <end position="448"/>
    </location>
</feature>
<feature type="compositionally biased region" description="Low complexity" evidence="2">
    <location>
        <begin position="50"/>
        <end position="60"/>
    </location>
</feature>
<dbReference type="InterPro" id="IPR027417">
    <property type="entry name" value="P-loop_NTPase"/>
</dbReference>
<dbReference type="PANTHER" id="PTHR30486:SF6">
    <property type="entry name" value="TYPE IV PILUS RETRACTATION ATPASE PILT"/>
    <property type="match status" value="1"/>
</dbReference>
<comment type="similarity">
    <text evidence="1">Belongs to the GSP E family.</text>
</comment>
<dbReference type="EMBL" id="JAEACQ010000123">
    <property type="protein sequence ID" value="MBL7626193.1"/>
    <property type="molecule type" value="Genomic_DNA"/>
</dbReference>
<dbReference type="Gene3D" id="3.30.450.380">
    <property type="match status" value="1"/>
</dbReference>
<evidence type="ECO:0000256" key="2">
    <source>
        <dbReference type="SAM" id="MobiDB-lite"/>
    </source>
</evidence>
<gene>
    <name evidence="4" type="ORF">I7412_03180</name>
</gene>
<dbReference type="SUPFAM" id="SSF52540">
    <property type="entry name" value="P-loop containing nucleoside triphosphate hydrolases"/>
    <property type="match status" value="1"/>
</dbReference>
<evidence type="ECO:0000313" key="4">
    <source>
        <dbReference type="EMBL" id="MBL7626193.1"/>
    </source>
</evidence>
<dbReference type="Pfam" id="PF00437">
    <property type="entry name" value="T2SSE"/>
    <property type="match status" value="1"/>
</dbReference>
<dbReference type="Gene3D" id="3.40.50.300">
    <property type="entry name" value="P-loop containing nucleotide triphosphate hydrolases"/>
    <property type="match status" value="1"/>
</dbReference>
<dbReference type="PANTHER" id="PTHR30486">
    <property type="entry name" value="TWITCHING MOTILITY PROTEIN PILT"/>
    <property type="match status" value="1"/>
</dbReference>
<evidence type="ECO:0000259" key="3">
    <source>
        <dbReference type="Pfam" id="PF00437"/>
    </source>
</evidence>
<feature type="region of interest" description="Disordered" evidence="2">
    <location>
        <begin position="1"/>
        <end position="73"/>
    </location>
</feature>
<dbReference type="AlphaFoldDB" id="A0A937R5M4"/>
<keyword evidence="5" id="KW-1185">Reference proteome</keyword>
<dbReference type="GO" id="GO:0016887">
    <property type="term" value="F:ATP hydrolysis activity"/>
    <property type="evidence" value="ECO:0007669"/>
    <property type="project" value="InterPro"/>
</dbReference>
<sequence>MAVPRPSSGDDARSLAGRAAQSLGGPAPAAARQATGPTSAAGRRTGAGQAPLAAGTTVTPGTGGFRGPTAGRLADRPAVGLIDDKLVDAYVTRIDELVEARLTQARRGGVSVRAADRGALVEETITAVLVAARQQAAAENRPPLAPTVEDVIRRRARAARAELGPLGPALTAAHRWSDVEVNGAVNMICTERATGTRFETASPFGGDEQVWEWAAAQAALAGRRFDEANPSVRFRLPNGVRVHAVGRVTSLTHLDCRLFTPALDTLMGLAGTGMCGPDVVALLAATAALQVPFGLVISGGTGAGKTTLLRAWANATPTDRALERVVVVEDEAELFLDRGRWRNLVEFEAREANVDGRGEYPMERYLTADLRRQTPGRVLLGELKPDGGVLPLLLAAGQGIAHGVATTIHAPSAADVIGRLRTYAAISSRTVPETVVLETIAATVDLVVHVAQQPTGRVVTGIREIGEYRAGTVSSAELWRWHPRAARAVRTEVDLSERLTAKLATVTDPDQFRPRRPSTATGGAW</sequence>